<dbReference type="RefSeq" id="WP_229231546.1">
    <property type="nucleotide sequence ID" value="NZ_AP024525.1"/>
</dbReference>
<accession>A0ABN6FCV1</accession>
<dbReference type="InterPro" id="IPR036938">
    <property type="entry name" value="PAP2/HPO_sf"/>
</dbReference>
<sequence>MLHVPAYSRRVAAVLLAAAGIVMFGLLLESIAGDWGLADLDWPILDGLAAHRSAPLTAAAEALRAASGPLVTMGAAAAIALAWGVARRELWRPALLLGASLADFLLVTGARLWVGRARPPAWFEAVGGIDAPAFPAVHTSGALTLLLVALYLAYSRRASARGLGSAAVSAGIVALAVAGCDLYLGRHWLTDVVAAWAISAVVLAAVVWIDALRLPAHAGAARPAGSEVAGSRSPADT</sequence>
<evidence type="ECO:0000313" key="4">
    <source>
        <dbReference type="Proteomes" id="UP001319861"/>
    </source>
</evidence>
<reference evidence="3 4" key="1">
    <citation type="journal article" date="2021" name="J. Biosci. Bioeng.">
        <title>Identification and characterization of a chc gene cluster responsible for the aromatization pathway of cyclohexanecarboxylate degradation in Sinomonas cyclohexanicum ATCC 51369.</title>
        <authorList>
            <person name="Yamamoto T."/>
            <person name="Hasegawa Y."/>
            <person name="Lau P.C.K."/>
            <person name="Iwaki H."/>
        </authorList>
    </citation>
    <scope>NUCLEOTIDE SEQUENCE [LARGE SCALE GENOMIC DNA]</scope>
    <source>
        <strain evidence="3 4">ATCC 51369</strain>
    </source>
</reference>
<dbReference type="SMART" id="SM00014">
    <property type="entry name" value="acidPPc"/>
    <property type="match status" value="1"/>
</dbReference>
<feature type="domain" description="Phosphatidic acid phosphatase type 2/haloperoxidase" evidence="2">
    <location>
        <begin position="91"/>
        <end position="207"/>
    </location>
</feature>
<evidence type="ECO:0000313" key="3">
    <source>
        <dbReference type="EMBL" id="BCT74782.1"/>
    </source>
</evidence>
<evidence type="ECO:0000256" key="1">
    <source>
        <dbReference type="SAM" id="Phobius"/>
    </source>
</evidence>
<evidence type="ECO:0000259" key="2">
    <source>
        <dbReference type="SMART" id="SM00014"/>
    </source>
</evidence>
<dbReference type="InterPro" id="IPR000326">
    <property type="entry name" value="PAP2/HPO"/>
</dbReference>
<dbReference type="EMBL" id="AP024525">
    <property type="protein sequence ID" value="BCT74782.1"/>
    <property type="molecule type" value="Genomic_DNA"/>
</dbReference>
<keyword evidence="1" id="KW-0812">Transmembrane</keyword>
<feature type="transmembrane region" description="Helical" evidence="1">
    <location>
        <begin position="133"/>
        <end position="154"/>
    </location>
</feature>
<dbReference type="Proteomes" id="UP001319861">
    <property type="component" value="Chromosome"/>
</dbReference>
<gene>
    <name evidence="3" type="ORF">SCMU_06240</name>
</gene>
<dbReference type="Pfam" id="PF01569">
    <property type="entry name" value="PAP2"/>
    <property type="match status" value="1"/>
</dbReference>
<feature type="transmembrane region" description="Helical" evidence="1">
    <location>
        <begin position="66"/>
        <end position="86"/>
    </location>
</feature>
<proteinExistence type="predicted"/>
<keyword evidence="4" id="KW-1185">Reference proteome</keyword>
<organism evidence="3 4">
    <name type="scientific">Sinomonas cyclohexanicum</name>
    <name type="common">Corynebacterium cyclohexanicum</name>
    <dbReference type="NCBI Taxonomy" id="322009"/>
    <lineage>
        <taxon>Bacteria</taxon>
        <taxon>Bacillati</taxon>
        <taxon>Actinomycetota</taxon>
        <taxon>Actinomycetes</taxon>
        <taxon>Micrococcales</taxon>
        <taxon>Micrococcaceae</taxon>
        <taxon>Sinomonas</taxon>
    </lineage>
</organism>
<name>A0ABN6FCV1_SINCY</name>
<keyword evidence="1" id="KW-0472">Membrane</keyword>
<dbReference type="Gene3D" id="1.20.144.10">
    <property type="entry name" value="Phosphatidic acid phosphatase type 2/haloperoxidase"/>
    <property type="match status" value="1"/>
</dbReference>
<feature type="transmembrane region" description="Helical" evidence="1">
    <location>
        <begin position="12"/>
        <end position="32"/>
    </location>
</feature>
<feature type="transmembrane region" description="Helical" evidence="1">
    <location>
        <begin position="93"/>
        <end position="113"/>
    </location>
</feature>
<feature type="transmembrane region" description="Helical" evidence="1">
    <location>
        <begin position="166"/>
        <end position="186"/>
    </location>
</feature>
<protein>
    <recommendedName>
        <fullName evidence="2">Phosphatidic acid phosphatase type 2/haloperoxidase domain-containing protein</fullName>
    </recommendedName>
</protein>
<feature type="transmembrane region" description="Helical" evidence="1">
    <location>
        <begin position="192"/>
        <end position="212"/>
    </location>
</feature>
<keyword evidence="1" id="KW-1133">Transmembrane helix</keyword>
<dbReference type="SUPFAM" id="SSF48317">
    <property type="entry name" value="Acid phosphatase/Vanadium-dependent haloperoxidase"/>
    <property type="match status" value="1"/>
</dbReference>